<evidence type="ECO:0000313" key="2">
    <source>
        <dbReference type="EMBL" id="KAJ4448227.1"/>
    </source>
</evidence>
<feature type="region of interest" description="Disordered" evidence="1">
    <location>
        <begin position="83"/>
        <end position="122"/>
    </location>
</feature>
<feature type="compositionally biased region" description="Basic and acidic residues" evidence="1">
    <location>
        <begin position="111"/>
        <end position="120"/>
    </location>
</feature>
<evidence type="ECO:0000313" key="3">
    <source>
        <dbReference type="Proteomes" id="UP001148838"/>
    </source>
</evidence>
<comment type="caution">
    <text evidence="2">The sequence shown here is derived from an EMBL/GenBank/DDBJ whole genome shotgun (WGS) entry which is preliminary data.</text>
</comment>
<keyword evidence="3" id="KW-1185">Reference proteome</keyword>
<gene>
    <name evidence="2" type="ORF">ANN_10241</name>
</gene>
<proteinExistence type="predicted"/>
<organism evidence="2 3">
    <name type="scientific">Periplaneta americana</name>
    <name type="common">American cockroach</name>
    <name type="synonym">Blatta americana</name>
    <dbReference type="NCBI Taxonomy" id="6978"/>
    <lineage>
        <taxon>Eukaryota</taxon>
        <taxon>Metazoa</taxon>
        <taxon>Ecdysozoa</taxon>
        <taxon>Arthropoda</taxon>
        <taxon>Hexapoda</taxon>
        <taxon>Insecta</taxon>
        <taxon>Pterygota</taxon>
        <taxon>Neoptera</taxon>
        <taxon>Polyneoptera</taxon>
        <taxon>Dictyoptera</taxon>
        <taxon>Blattodea</taxon>
        <taxon>Blattoidea</taxon>
        <taxon>Blattidae</taxon>
        <taxon>Blattinae</taxon>
        <taxon>Periplaneta</taxon>
    </lineage>
</organism>
<name>A0ABQ8TNS3_PERAM</name>
<evidence type="ECO:0000256" key="1">
    <source>
        <dbReference type="SAM" id="MobiDB-lite"/>
    </source>
</evidence>
<accession>A0ABQ8TNS3</accession>
<reference evidence="2 3" key="1">
    <citation type="journal article" date="2022" name="Allergy">
        <title>Genome assembly and annotation of Periplaneta americana reveal a comprehensive cockroach allergen profile.</title>
        <authorList>
            <person name="Wang L."/>
            <person name="Xiong Q."/>
            <person name="Saelim N."/>
            <person name="Wang L."/>
            <person name="Nong W."/>
            <person name="Wan A.T."/>
            <person name="Shi M."/>
            <person name="Liu X."/>
            <person name="Cao Q."/>
            <person name="Hui J.H.L."/>
            <person name="Sookrung N."/>
            <person name="Leung T.F."/>
            <person name="Tungtrongchitr A."/>
            <person name="Tsui S.K.W."/>
        </authorList>
    </citation>
    <scope>NUCLEOTIDE SEQUENCE [LARGE SCALE GENOMIC DNA]</scope>
    <source>
        <strain evidence="2">PWHHKU_190912</strain>
    </source>
</reference>
<dbReference type="EMBL" id="JAJSOF020000005">
    <property type="protein sequence ID" value="KAJ4448227.1"/>
    <property type="molecule type" value="Genomic_DNA"/>
</dbReference>
<sequence length="136" mass="14779">MADLCEGGNEPPGSLKAICNKQYTSTWSSSMRVVIDLVVVDADHLICHSLNPTFFMFYPGYDVLMAVSLEVAYLFKVSLNKRHGDEEEDENAADDSDSDDPTGDADFGRLAQEHAQHGDAVRPATVACITGEPLSL</sequence>
<dbReference type="Proteomes" id="UP001148838">
    <property type="component" value="Unassembled WGS sequence"/>
</dbReference>
<feature type="compositionally biased region" description="Acidic residues" evidence="1">
    <location>
        <begin position="86"/>
        <end position="103"/>
    </location>
</feature>
<protein>
    <submittedName>
        <fullName evidence="2">Uncharacterized protein</fullName>
    </submittedName>
</protein>